<comment type="caution">
    <text evidence="2">The sequence shown here is derived from an EMBL/GenBank/DDBJ whole genome shotgun (WGS) entry which is preliminary data.</text>
</comment>
<keyword evidence="3" id="KW-1185">Reference proteome</keyword>
<evidence type="ECO:0000313" key="3">
    <source>
        <dbReference type="Proteomes" id="UP001216595"/>
    </source>
</evidence>
<dbReference type="Pfam" id="PF00144">
    <property type="entry name" value="Beta-lactamase"/>
    <property type="match status" value="1"/>
</dbReference>
<dbReference type="EMBL" id="JAQQKW010000001">
    <property type="protein sequence ID" value="MDC7693197.1"/>
    <property type="molecule type" value="Genomic_DNA"/>
</dbReference>
<keyword evidence="2" id="KW-0378">Hydrolase</keyword>
<dbReference type="RefSeq" id="WP_272739951.1">
    <property type="nucleotide sequence ID" value="NZ_JAQQKW010000001.1"/>
</dbReference>
<dbReference type="PANTHER" id="PTHR43319">
    <property type="entry name" value="BETA-LACTAMASE-RELATED"/>
    <property type="match status" value="1"/>
</dbReference>
<dbReference type="Gene3D" id="3.40.710.10">
    <property type="entry name" value="DD-peptidase/beta-lactamase superfamily"/>
    <property type="match status" value="1"/>
</dbReference>
<dbReference type="Proteomes" id="UP001216595">
    <property type="component" value="Unassembled WGS sequence"/>
</dbReference>
<dbReference type="GO" id="GO:0016787">
    <property type="term" value="F:hydrolase activity"/>
    <property type="evidence" value="ECO:0007669"/>
    <property type="project" value="UniProtKB-KW"/>
</dbReference>
<feature type="domain" description="Beta-lactamase-related" evidence="1">
    <location>
        <begin position="19"/>
        <end position="358"/>
    </location>
</feature>
<evidence type="ECO:0000313" key="2">
    <source>
        <dbReference type="EMBL" id="MDC7693197.1"/>
    </source>
</evidence>
<organism evidence="2 3">
    <name type="scientific">Asticcacaulis currens</name>
    <dbReference type="NCBI Taxonomy" id="2984210"/>
    <lineage>
        <taxon>Bacteria</taxon>
        <taxon>Pseudomonadati</taxon>
        <taxon>Pseudomonadota</taxon>
        <taxon>Alphaproteobacteria</taxon>
        <taxon>Caulobacterales</taxon>
        <taxon>Caulobacteraceae</taxon>
        <taxon>Asticcacaulis</taxon>
    </lineage>
</organism>
<reference evidence="2 3" key="1">
    <citation type="submission" date="2023-01" db="EMBL/GenBank/DDBJ databases">
        <title>Novel species of the genus Asticcacaulis isolated from rivers.</title>
        <authorList>
            <person name="Lu H."/>
        </authorList>
    </citation>
    <scope>NUCLEOTIDE SEQUENCE [LARGE SCALE GENOMIC DNA]</scope>
    <source>
        <strain evidence="2 3">DXS10W</strain>
    </source>
</reference>
<dbReference type="InterPro" id="IPR012338">
    <property type="entry name" value="Beta-lactam/transpept-like"/>
</dbReference>
<name>A0ABT5IAI6_9CAUL</name>
<proteinExistence type="predicted"/>
<dbReference type="InterPro" id="IPR001466">
    <property type="entry name" value="Beta-lactam-related"/>
</dbReference>
<sequence>MTEIFGTAPARFAAVKDRFARNFAEGPDGLSEKGARFTVVQADEVILDLWGGVKNREGTEPFTDTTLTPIFSSTKAVTALMIARLVDQGKLDYAYKVSVLWPEFGRKGKENITLGQLISHQGGLSGFSPPIDPTTWFDIPALLEALCDQAPLWTPGEGSGYHPITIGYLLGEIFRRADGRTLGTALREDIATPFGLDLMIGTPDGEFSRISEMWKPTRAPDLGPLDAIKQAAFLDKGSSPAGRGSADWRRMEIPSANGHATAEALALLMQVVANGGTLMGQALLSEKTLNDATKERVFGRDRVLPFDLSWGAGFLRNRGVGIYGPNARAVGHSGWGGSCVMADPDKRLSIAYVMNRQSHYLIGDPRPVGLINEVYAALN</sequence>
<gene>
    <name evidence="2" type="ORF">PQU94_02755</name>
</gene>
<dbReference type="SUPFAM" id="SSF56601">
    <property type="entry name" value="beta-lactamase/transpeptidase-like"/>
    <property type="match status" value="1"/>
</dbReference>
<accession>A0ABT5IAI6</accession>
<protein>
    <submittedName>
        <fullName evidence="2">Serine hydrolase</fullName>
    </submittedName>
</protein>
<dbReference type="PANTHER" id="PTHR43319:SF3">
    <property type="entry name" value="BETA-LACTAMASE-RELATED DOMAIN-CONTAINING PROTEIN"/>
    <property type="match status" value="1"/>
</dbReference>
<evidence type="ECO:0000259" key="1">
    <source>
        <dbReference type="Pfam" id="PF00144"/>
    </source>
</evidence>
<dbReference type="InterPro" id="IPR052907">
    <property type="entry name" value="Beta-lactamase/esterase"/>
</dbReference>